<keyword evidence="2" id="KW-0106">Calcium</keyword>
<dbReference type="InterPro" id="IPR002048">
    <property type="entry name" value="EF_hand_dom"/>
</dbReference>
<dbReference type="GO" id="GO:0000281">
    <property type="term" value="P:mitotic cytokinesis"/>
    <property type="evidence" value="ECO:0000318"/>
    <property type="project" value="GO_Central"/>
</dbReference>
<dbReference type="InterPro" id="IPR018247">
    <property type="entry name" value="EF_Hand_1_Ca_BS"/>
</dbReference>
<dbReference type="GO" id="GO:0005826">
    <property type="term" value="C:actomyosin contractile ring"/>
    <property type="evidence" value="ECO:0000269"/>
    <property type="project" value="JaponicusDB"/>
</dbReference>
<dbReference type="GO" id="GO:0016460">
    <property type="term" value="C:myosin II complex"/>
    <property type="evidence" value="ECO:0000318"/>
    <property type="project" value="GO_Central"/>
</dbReference>
<dbReference type="GO" id="GO:1902404">
    <property type="term" value="P:mitotic actomyosin contractile ring contraction"/>
    <property type="evidence" value="ECO:0007669"/>
    <property type="project" value="EnsemblFungi"/>
</dbReference>
<organism evidence="4 6">
    <name type="scientific">Schizosaccharomyces japonicus (strain yFS275 / FY16936)</name>
    <name type="common">Fission yeast</name>
    <dbReference type="NCBI Taxonomy" id="402676"/>
    <lineage>
        <taxon>Eukaryota</taxon>
        <taxon>Fungi</taxon>
        <taxon>Dikarya</taxon>
        <taxon>Ascomycota</taxon>
        <taxon>Taphrinomycotina</taxon>
        <taxon>Schizosaccharomycetes</taxon>
        <taxon>Schizosaccharomycetales</taxon>
        <taxon>Schizosaccharomycetaceae</taxon>
        <taxon>Schizosaccharomyces</taxon>
    </lineage>
</organism>
<evidence type="ECO:0000259" key="3">
    <source>
        <dbReference type="PROSITE" id="PS50222"/>
    </source>
</evidence>
<dbReference type="GO" id="GO:1990753">
    <property type="term" value="C:equatorial cell cortex"/>
    <property type="evidence" value="ECO:0000269"/>
    <property type="project" value="JaponicusDB"/>
</dbReference>
<dbReference type="GeneID" id="7049833"/>
<dbReference type="AlphaFoldDB" id="B6JYK4"/>
<evidence type="ECO:0000313" key="6">
    <source>
        <dbReference type="Proteomes" id="UP000001744"/>
    </source>
</evidence>
<keyword evidence="1" id="KW-0677">Repeat</keyword>
<proteinExistence type="predicted"/>
<dbReference type="GO" id="GO:0110085">
    <property type="term" value="C:mitotic actomyosin contractile ring"/>
    <property type="evidence" value="ECO:0000269"/>
    <property type="project" value="JaponicusDB"/>
</dbReference>
<dbReference type="GO" id="GO:0005509">
    <property type="term" value="F:calcium ion binding"/>
    <property type="evidence" value="ECO:0007669"/>
    <property type="project" value="InterPro"/>
</dbReference>
<protein>
    <submittedName>
        <fullName evidence="4">Myosin II regulatory light chain Rlc1</fullName>
    </submittedName>
</protein>
<dbReference type="SUPFAM" id="SSF47473">
    <property type="entry name" value="EF-hand"/>
    <property type="match status" value="1"/>
</dbReference>
<dbReference type="PROSITE" id="PS50222">
    <property type="entry name" value="EF_HAND_2"/>
    <property type="match status" value="1"/>
</dbReference>
<dbReference type="GO" id="GO:0031032">
    <property type="term" value="P:actomyosin structure organization"/>
    <property type="evidence" value="ECO:0000318"/>
    <property type="project" value="GO_Central"/>
</dbReference>
<reference evidence="4 6" key="1">
    <citation type="journal article" date="2011" name="Science">
        <title>Comparative functional genomics of the fission yeasts.</title>
        <authorList>
            <person name="Rhind N."/>
            <person name="Chen Z."/>
            <person name="Yassour M."/>
            <person name="Thompson D.A."/>
            <person name="Haas B.J."/>
            <person name="Habib N."/>
            <person name="Wapinski I."/>
            <person name="Roy S."/>
            <person name="Lin M.F."/>
            <person name="Heiman D.I."/>
            <person name="Young S.K."/>
            <person name="Furuya K."/>
            <person name="Guo Y."/>
            <person name="Pidoux A."/>
            <person name="Chen H.M."/>
            <person name="Robbertse B."/>
            <person name="Goldberg J.M."/>
            <person name="Aoki K."/>
            <person name="Bayne E.H."/>
            <person name="Berlin A.M."/>
            <person name="Desjardins C.A."/>
            <person name="Dobbs E."/>
            <person name="Dukaj L."/>
            <person name="Fan L."/>
            <person name="FitzGerald M.G."/>
            <person name="French C."/>
            <person name="Gujja S."/>
            <person name="Hansen K."/>
            <person name="Keifenheim D."/>
            <person name="Levin J.Z."/>
            <person name="Mosher R.A."/>
            <person name="Mueller C.A."/>
            <person name="Pfiffner J."/>
            <person name="Priest M."/>
            <person name="Russ C."/>
            <person name="Smialowska A."/>
            <person name="Swoboda P."/>
            <person name="Sykes S.M."/>
            <person name="Vaughn M."/>
            <person name="Vengrova S."/>
            <person name="Yoder R."/>
            <person name="Zeng Q."/>
            <person name="Allshire R."/>
            <person name="Baulcombe D."/>
            <person name="Birren B.W."/>
            <person name="Brown W."/>
            <person name="Ekwall K."/>
            <person name="Kellis M."/>
            <person name="Leatherwood J."/>
            <person name="Levin H."/>
            <person name="Margalit H."/>
            <person name="Martienssen R."/>
            <person name="Nieduszynski C.A."/>
            <person name="Spatafora J.W."/>
            <person name="Friedman N."/>
            <person name="Dalgaard J.Z."/>
            <person name="Baumann P."/>
            <person name="Niki H."/>
            <person name="Regev A."/>
            <person name="Nusbaum C."/>
        </authorList>
    </citation>
    <scope>NUCLEOTIDE SEQUENCE [LARGE SCALE GENOMIC DNA]</scope>
    <source>
        <strain evidence="6">yFS275 / FY16936</strain>
    </source>
</reference>
<dbReference type="GO" id="GO:0071341">
    <property type="term" value="C:medial cortical node"/>
    <property type="evidence" value="ECO:0007669"/>
    <property type="project" value="EnsemblFungi"/>
</dbReference>
<dbReference type="PROSITE" id="PS00018">
    <property type="entry name" value="EF_HAND_1"/>
    <property type="match status" value="1"/>
</dbReference>
<feature type="domain" description="EF-hand" evidence="3">
    <location>
        <begin position="33"/>
        <end position="68"/>
    </location>
</feature>
<dbReference type="OMA" id="GVNFTMF"/>
<gene>
    <name evidence="5" type="primary">rlc1</name>
    <name evidence="4" type="ORF">SJAG_01665</name>
</gene>
<evidence type="ECO:0000313" key="4">
    <source>
        <dbReference type="EMBL" id="EEB06622.1"/>
    </source>
</evidence>
<sequence length="171" mass="18898">MTSKNKRLPKSLPSKLVTSKRINSGTFSQLTTSQIQELKEAFALLDKDGDGVVDRDDLKSMLTSLNQDASDEALDQMLSEVNPPINLASFLTAIGSMLCKISPRADLMEAFYTIEDTQSGKMSLRSFEEALSRSGSDIKGSELEDVIRPYTNHGTFYYEKFVNAIAGTKEN</sequence>
<dbReference type="InterPro" id="IPR050403">
    <property type="entry name" value="Myosin_RLC"/>
</dbReference>
<dbReference type="OrthoDB" id="429467at2759"/>
<dbReference type="GO" id="GO:0120106">
    <property type="term" value="C:mitotic actomyosin contractile ring, distal actin filament layer"/>
    <property type="evidence" value="ECO:0007669"/>
    <property type="project" value="EnsemblFungi"/>
</dbReference>
<dbReference type="InterPro" id="IPR011992">
    <property type="entry name" value="EF-hand-dom_pair"/>
</dbReference>
<dbReference type="HOGENOM" id="CLU_061288_9_2_1"/>
<name>B6JYK4_SCHJY</name>
<dbReference type="Pfam" id="PF13499">
    <property type="entry name" value="EF-hand_7"/>
    <property type="match status" value="1"/>
</dbReference>
<dbReference type="GO" id="GO:0005737">
    <property type="term" value="C:cytoplasm"/>
    <property type="evidence" value="ECO:0000318"/>
    <property type="project" value="GO_Central"/>
</dbReference>
<dbReference type="RefSeq" id="XP_002172915.1">
    <property type="nucleotide sequence ID" value="XM_002172879.2"/>
</dbReference>
<dbReference type="eggNOG" id="KOG0031">
    <property type="taxonomic scope" value="Eukaryota"/>
</dbReference>
<dbReference type="GO" id="GO:0032036">
    <property type="term" value="F:myosin heavy chain binding"/>
    <property type="evidence" value="ECO:0000318"/>
    <property type="project" value="GO_Central"/>
</dbReference>
<evidence type="ECO:0000256" key="2">
    <source>
        <dbReference type="ARBA" id="ARBA00022837"/>
    </source>
</evidence>
<dbReference type="Proteomes" id="UP000001744">
    <property type="component" value="Unassembled WGS sequence"/>
</dbReference>
<dbReference type="JaponicusDB" id="SJAG_01665">
    <property type="gene designation" value="rlc1"/>
</dbReference>
<accession>B6JYK4</accession>
<dbReference type="VEuPathDB" id="FungiDB:SJAG_01665"/>
<keyword evidence="6" id="KW-1185">Reference proteome</keyword>
<dbReference type="Gene3D" id="1.10.238.10">
    <property type="entry name" value="EF-hand"/>
    <property type="match status" value="2"/>
</dbReference>
<dbReference type="SMART" id="SM00054">
    <property type="entry name" value="EFh"/>
    <property type="match status" value="1"/>
</dbReference>
<dbReference type="PANTHER" id="PTHR23049">
    <property type="entry name" value="MYOSIN REGULATORY LIGHT CHAIN 2"/>
    <property type="match status" value="1"/>
</dbReference>
<evidence type="ECO:0000256" key="1">
    <source>
        <dbReference type="ARBA" id="ARBA00022737"/>
    </source>
</evidence>
<dbReference type="GO" id="GO:0140659">
    <property type="term" value="F:cytoskeletal motor regulator activity"/>
    <property type="evidence" value="ECO:0000318"/>
    <property type="project" value="GO_Central"/>
</dbReference>
<evidence type="ECO:0000313" key="5">
    <source>
        <dbReference type="JaponicusDB" id="SJAG_01665"/>
    </source>
</evidence>
<dbReference type="EMBL" id="KE651168">
    <property type="protein sequence ID" value="EEB06622.1"/>
    <property type="molecule type" value="Genomic_DNA"/>
</dbReference>
<dbReference type="FunFam" id="1.10.238.10:FF:000178">
    <property type="entry name" value="Calmodulin-2 A"/>
    <property type="match status" value="1"/>
</dbReference>
<dbReference type="STRING" id="402676.B6JYK4"/>